<proteinExistence type="predicted"/>
<dbReference type="EMBL" id="CVMV01000045">
    <property type="protein sequence ID" value="CRG95727.1"/>
    <property type="molecule type" value="Genomic_DNA"/>
</dbReference>
<feature type="region of interest" description="Disordered" evidence="2">
    <location>
        <begin position="130"/>
        <end position="153"/>
    </location>
</feature>
<accession>A0A1J1GTF2</accession>
<evidence type="ECO:0000313" key="4">
    <source>
        <dbReference type="EMBL" id="CRG95727.1"/>
    </source>
</evidence>
<keyword evidence="1" id="KW-0175">Coiled coil</keyword>
<keyword evidence="3" id="KW-1133">Transmembrane helix</keyword>
<dbReference type="OMA" id="TIECMFE"/>
<organism evidence="4 5">
    <name type="scientific">Plasmodium gallinaceum</name>
    <dbReference type="NCBI Taxonomy" id="5849"/>
    <lineage>
        <taxon>Eukaryota</taxon>
        <taxon>Sar</taxon>
        <taxon>Alveolata</taxon>
        <taxon>Apicomplexa</taxon>
        <taxon>Aconoidasida</taxon>
        <taxon>Haemosporida</taxon>
        <taxon>Plasmodiidae</taxon>
        <taxon>Plasmodium</taxon>
        <taxon>Plasmodium (Haemamoeba)</taxon>
    </lineage>
</organism>
<keyword evidence="3" id="KW-0812">Transmembrane</keyword>
<dbReference type="AlphaFoldDB" id="A0A1J1GTF2"/>
<dbReference type="GeneID" id="39731465"/>
<feature type="transmembrane region" description="Helical" evidence="3">
    <location>
        <begin position="708"/>
        <end position="732"/>
    </location>
</feature>
<name>A0A1J1GTF2_PLAGA</name>
<evidence type="ECO:0000256" key="2">
    <source>
        <dbReference type="SAM" id="MobiDB-lite"/>
    </source>
</evidence>
<keyword evidence="3" id="KW-0472">Membrane</keyword>
<evidence type="ECO:0000313" key="5">
    <source>
        <dbReference type="Proteomes" id="UP000220797"/>
    </source>
</evidence>
<keyword evidence="5" id="KW-1185">Reference proteome</keyword>
<evidence type="ECO:0000256" key="3">
    <source>
        <dbReference type="SAM" id="Phobius"/>
    </source>
</evidence>
<sequence length="856" mass="105367">MIIEEKRNMLNNIRIKEQKLIQDKCEISRNDCEEFIRIVKKYSNFFDKNDLIKYCKSNNIPLNEDTINCMFEELIINKKIKSNKINVDDLISLISKKKKRCFYIPIVTYIGKWNYLMNYEKELKKEMDLNEKEKKREKDKLKKQYKKDENDKKENELKRYISEDKIFILHNDNDDDNDNLTSLNNEEMILENRNMKEYKNDNNYFEIKENINNNENHEGKILKEKLDKKINIELYENKEKNNKKSFVQSNNKYKENSRKIDNVKMKKLTLNEKNKNIQEKQYKKYEKKENENLIESNDKNEENKKSYYELLLQKVLNNKQKKCKKKEYLKSFHLVIHFKLNELIYISYLIEKYYNYYNKREYYDLIDIYEEINKRKKKNKDISNNSEIDLINNNNLLYYIEKNLECTCNVKDINPSDIFTRYEEERKKKDRNIYNNNTSKYINSDLLTNYRFIEKNLYDIMNSVLSNINLFFNQNINDVEKLKNQYDTVIKNIDKYDDYSNFTKENVKEEIFEKKNDSDKSDKYSNENNSNEKIEKVFNKDQFYKGSDEIFNDNIKIEKNFDNNNMNKTNEEKFSENVRNEKNEEKINKYKSIKKKESNFSKLNTKEKETTDIKKEESLKYKEYKLFKVMLKKEKKVNIKKFEKFNSNINTPKTNDFEYEERKFESDYAINYLNLKYKKEELEKLQNKNLIYYLTNDIYQINIFKKTYFYDFFFIYLFRKLFWNILALYNLYLEKYKMYNYNFYDEDKKKKKYDNLIIYESDVSLNNSKKNKKFLYNTNELLCNNLTNLFELIKKEKLLIYLRYDENKKIKIKNKTEYIYRDIWIYLILTALKKNLKNFNFNKFIHFQELKDINYS</sequence>
<protein>
    <submittedName>
        <fullName evidence="4">Uncharacterized protein</fullName>
    </submittedName>
</protein>
<comment type="caution">
    <text evidence="4">The sequence shown here is derived from an EMBL/GenBank/DDBJ whole genome shotgun (WGS) entry which is preliminary data.</text>
</comment>
<dbReference type="OrthoDB" id="384377at2759"/>
<dbReference type="Proteomes" id="UP000220797">
    <property type="component" value="Unassembled WGS sequence"/>
</dbReference>
<dbReference type="VEuPathDB" id="PlasmoDB:PGAL8A_00293200"/>
<reference evidence="4" key="1">
    <citation type="submission" date="2015-04" db="EMBL/GenBank/DDBJ databases">
        <authorList>
            <consortium name="Pathogen Informatics"/>
        </authorList>
    </citation>
    <scope>NUCLEOTIDE SEQUENCE [LARGE SCALE GENOMIC DNA]</scope>
    <source>
        <strain evidence="4">8A</strain>
    </source>
</reference>
<gene>
    <name evidence="4" type="ORF">PGAL8A_00293200</name>
</gene>
<feature type="coiled-coil region" evidence="1">
    <location>
        <begin position="260"/>
        <end position="288"/>
    </location>
</feature>
<evidence type="ECO:0000256" key="1">
    <source>
        <dbReference type="SAM" id="Coils"/>
    </source>
</evidence>
<dbReference type="RefSeq" id="XP_028528535.1">
    <property type="nucleotide sequence ID" value="XM_028671931.1"/>
</dbReference>